<accession>A0A0U0ZR07</accession>
<reference evidence="2 3" key="1">
    <citation type="submission" date="2015-03" db="EMBL/GenBank/DDBJ databases">
        <authorList>
            <person name="Murphy D."/>
        </authorList>
    </citation>
    <scope>NUCLEOTIDE SEQUENCE [LARGE SCALE GENOMIC DNA]</scope>
    <source>
        <strain evidence="2 3">PAP088</strain>
    </source>
</reference>
<protein>
    <submittedName>
        <fullName evidence="2">Uncharacterized protein</fullName>
    </submittedName>
</protein>
<organism evidence="2 3">
    <name type="scientific">Mycobacteroides abscessus</name>
    <dbReference type="NCBI Taxonomy" id="36809"/>
    <lineage>
        <taxon>Bacteria</taxon>
        <taxon>Bacillati</taxon>
        <taxon>Actinomycetota</taxon>
        <taxon>Actinomycetes</taxon>
        <taxon>Mycobacteriales</taxon>
        <taxon>Mycobacteriaceae</taxon>
        <taxon>Mycobacteroides</taxon>
    </lineage>
</organism>
<evidence type="ECO:0000256" key="1">
    <source>
        <dbReference type="SAM" id="MobiDB-lite"/>
    </source>
</evidence>
<evidence type="ECO:0000313" key="2">
    <source>
        <dbReference type="EMBL" id="CPV66191.1"/>
    </source>
</evidence>
<evidence type="ECO:0000313" key="3">
    <source>
        <dbReference type="Proteomes" id="UP000045782"/>
    </source>
</evidence>
<feature type="region of interest" description="Disordered" evidence="1">
    <location>
        <begin position="14"/>
        <end position="33"/>
    </location>
</feature>
<sequence>MFRLDIWRKHDPYSGDMDVEEDDRGEDGRRRPDETYWFTDEDLRATFIEHVNASAADLTPDDDGVSYVHWEKSFDEAGPAAPVVNPTPPPAAHLYTAIWRVETGKTVVTKQLISLQRKDREPAVSAPQLSPTDPGLPITTIRWGARVAGQCHKIMVFGTDRDRVESTLAAVVQSAIADGKVTSVEDLSAMAAESATEQATYFQPIHDQEAKLLYAQNAPNFFGVMGSAIAEARSELFRIRAELRPKYEAALALARAEAGLPPVAISRAELPSIFLDEAERWIAATETMFFSVPPPPVAPGLNVAQSVGIPQFGPMSPPQMAPGLNSAQSVGVPQFGTSFGPSMAGMLGGGMGNGPIRPPMPPTASGPLSQAATAAAPSPTVRVPVAGMGVGGFSGANAGFGPTAPSPGVHEAYVTTPPIKYAAAVADKLEKRAGALNQEARTWLVDAVRAERAQGRSWDSIAADLGVSRQAAHTRFAKAIGEENV</sequence>
<dbReference type="Proteomes" id="UP000045782">
    <property type="component" value="Unassembled WGS sequence"/>
</dbReference>
<dbReference type="EMBL" id="CSWP01000009">
    <property type="protein sequence ID" value="CPV66191.1"/>
    <property type="molecule type" value="Genomic_DNA"/>
</dbReference>
<gene>
    <name evidence="2" type="ORF">ERS075579_03956</name>
</gene>
<dbReference type="AlphaFoldDB" id="A0A0U0ZR07"/>
<proteinExistence type="predicted"/>
<name>A0A0U0ZR07_9MYCO</name>